<dbReference type="SUPFAM" id="SSF53756">
    <property type="entry name" value="UDP-Glycosyltransferase/glycogen phosphorylase"/>
    <property type="match status" value="1"/>
</dbReference>
<sequence>MKKLLVMNHYPTIYPPNTGGVLRYFHLYHMLSRYYDVTLLSQKYTPEVEIVHYSNRFREYRIPTNAEQYRIDARLIQEGTGPRFSTHAALSCALMKDPPADFRQYYDLHYAASDLIIHDTPFLFHYDVHFGTDNKPRIYNSHNHESEFAKYVWYGDRAKEYIALVTQLEESLVQRATYVYATSEDDRQSMITSFNIPRRRIKLAPNGVIPDEWERRRNDSIGRSKVTAFFIGSMHQPNIEIVSFVVSQLAKQCPEIEFIIAGQCSNECGDIAVSNVKCLGEIDDSQKKKWFAEVDLAINPAFYGTGTKIKTLEFMSAGIPILSTEVGVKGLTLKEGSHYFLASHNKFAEVLNKIAQDKSRLKTVAANGQTYINRTYSWEAIAKQLKKQFDPLVSK</sequence>
<dbReference type="InterPro" id="IPR028098">
    <property type="entry name" value="Glyco_trans_4-like_N"/>
</dbReference>
<keyword evidence="1 3" id="KW-0808">Transferase</keyword>
<evidence type="ECO:0000313" key="3">
    <source>
        <dbReference type="EMBL" id="SYX83787.1"/>
    </source>
</evidence>
<reference evidence="4" key="1">
    <citation type="submission" date="2018-08" db="EMBL/GenBank/DDBJ databases">
        <authorList>
            <person name="Chevrot R."/>
        </authorList>
    </citation>
    <scope>NUCLEOTIDE SEQUENCE [LARGE SCALE GENOMIC DNA]</scope>
</reference>
<accession>A0A383R9E9</accession>
<dbReference type="Pfam" id="PF13439">
    <property type="entry name" value="Glyco_transf_4"/>
    <property type="match status" value="1"/>
</dbReference>
<protein>
    <submittedName>
        <fullName evidence="3">Glycosyltransferase involved in cell wall bisynthesis</fullName>
    </submittedName>
</protein>
<dbReference type="GO" id="GO:0016757">
    <property type="term" value="F:glycosyltransferase activity"/>
    <property type="evidence" value="ECO:0007669"/>
    <property type="project" value="TreeGrafter"/>
</dbReference>
<dbReference type="CDD" id="cd03801">
    <property type="entry name" value="GT4_PimA-like"/>
    <property type="match status" value="1"/>
</dbReference>
<evidence type="ECO:0000313" key="4">
    <source>
        <dbReference type="Proteomes" id="UP000304148"/>
    </source>
</evidence>
<evidence type="ECO:0000256" key="1">
    <source>
        <dbReference type="ARBA" id="ARBA00022679"/>
    </source>
</evidence>
<evidence type="ECO:0000259" key="2">
    <source>
        <dbReference type="Pfam" id="PF13439"/>
    </source>
</evidence>
<name>A0A383R9E9_PAEAL</name>
<dbReference type="PANTHER" id="PTHR46401">
    <property type="entry name" value="GLYCOSYLTRANSFERASE WBBK-RELATED"/>
    <property type="match status" value="1"/>
</dbReference>
<gene>
    <name evidence="3" type="ORF">PBLR_12209</name>
</gene>
<proteinExistence type="predicted"/>
<dbReference type="Pfam" id="PF13692">
    <property type="entry name" value="Glyco_trans_1_4"/>
    <property type="match status" value="1"/>
</dbReference>
<dbReference type="AlphaFoldDB" id="A0A383R9E9"/>
<dbReference type="PANTHER" id="PTHR46401:SF2">
    <property type="entry name" value="GLYCOSYLTRANSFERASE WBBK-RELATED"/>
    <property type="match status" value="1"/>
</dbReference>
<dbReference type="GO" id="GO:0009103">
    <property type="term" value="P:lipopolysaccharide biosynthetic process"/>
    <property type="evidence" value="ECO:0007669"/>
    <property type="project" value="TreeGrafter"/>
</dbReference>
<dbReference type="Proteomes" id="UP000304148">
    <property type="component" value="Chromosome"/>
</dbReference>
<dbReference type="RefSeq" id="WP_138185802.1">
    <property type="nucleotide sequence ID" value="NZ_LS992241.1"/>
</dbReference>
<feature type="domain" description="Glycosyltransferase subfamily 4-like N-terminal" evidence="2">
    <location>
        <begin position="99"/>
        <end position="211"/>
    </location>
</feature>
<dbReference type="Gene3D" id="3.40.50.2000">
    <property type="entry name" value="Glycogen Phosphorylase B"/>
    <property type="match status" value="2"/>
</dbReference>
<dbReference type="EMBL" id="LS992241">
    <property type="protein sequence ID" value="SYX83787.1"/>
    <property type="molecule type" value="Genomic_DNA"/>
</dbReference>
<organism evidence="3 4">
    <name type="scientific">Paenibacillus alvei</name>
    <name type="common">Bacillus alvei</name>
    <dbReference type="NCBI Taxonomy" id="44250"/>
    <lineage>
        <taxon>Bacteria</taxon>
        <taxon>Bacillati</taxon>
        <taxon>Bacillota</taxon>
        <taxon>Bacilli</taxon>
        <taxon>Bacillales</taxon>
        <taxon>Paenibacillaceae</taxon>
        <taxon>Paenibacillus</taxon>
    </lineage>
</organism>